<dbReference type="InterPro" id="IPR001304">
    <property type="entry name" value="C-type_lectin-like"/>
</dbReference>
<dbReference type="SMART" id="SM00034">
    <property type="entry name" value="CLECT"/>
    <property type="match status" value="1"/>
</dbReference>
<feature type="domain" description="C-type lectin" evidence="2">
    <location>
        <begin position="1"/>
        <end position="94"/>
    </location>
</feature>
<dbReference type="Pfam" id="PF00059">
    <property type="entry name" value="Lectin_C"/>
    <property type="match status" value="2"/>
</dbReference>
<keyword evidence="1" id="KW-1015">Disulfide bond</keyword>
<evidence type="ECO:0000259" key="2">
    <source>
        <dbReference type="PROSITE" id="PS50041"/>
    </source>
</evidence>
<dbReference type="InterPro" id="IPR018378">
    <property type="entry name" value="C-type_lectin_CS"/>
</dbReference>
<name>A0A4Z2GT60_9TELE</name>
<proteinExistence type="predicted"/>
<evidence type="ECO:0000313" key="4">
    <source>
        <dbReference type="Proteomes" id="UP000314294"/>
    </source>
</evidence>
<dbReference type="PANTHER" id="PTHR45784:SF3">
    <property type="entry name" value="C-TYPE LECTIN DOMAIN FAMILY 4 MEMBER K-LIKE-RELATED"/>
    <property type="match status" value="1"/>
</dbReference>
<reference evidence="3 4" key="1">
    <citation type="submission" date="2019-03" db="EMBL/GenBank/DDBJ databases">
        <title>First draft genome of Liparis tanakae, snailfish: a comprehensive survey of snailfish specific genes.</title>
        <authorList>
            <person name="Kim W."/>
            <person name="Song I."/>
            <person name="Jeong J.-H."/>
            <person name="Kim D."/>
            <person name="Kim S."/>
            <person name="Ryu S."/>
            <person name="Song J.Y."/>
            <person name="Lee S.K."/>
        </authorList>
    </citation>
    <scope>NUCLEOTIDE SEQUENCE [LARGE SCALE GENOMIC DNA]</scope>
    <source>
        <tissue evidence="3">Muscle</tissue>
    </source>
</reference>
<dbReference type="Proteomes" id="UP000314294">
    <property type="component" value="Unassembled WGS sequence"/>
</dbReference>
<dbReference type="PANTHER" id="PTHR45784">
    <property type="entry name" value="C-TYPE LECTIN DOMAIN FAMILY 20 MEMBER A-RELATED"/>
    <property type="match status" value="1"/>
</dbReference>
<dbReference type="SUPFAM" id="SSF56436">
    <property type="entry name" value="C-type lectin-like"/>
    <property type="match status" value="3"/>
</dbReference>
<feature type="domain" description="C-type lectin" evidence="2">
    <location>
        <begin position="97"/>
        <end position="209"/>
    </location>
</feature>
<gene>
    <name evidence="3" type="primary">MRC1_1</name>
    <name evidence="3" type="ORF">EYF80_033123</name>
</gene>
<dbReference type="CDD" id="cd03602">
    <property type="entry name" value="CLECT_1"/>
    <property type="match status" value="1"/>
</dbReference>
<dbReference type="OrthoDB" id="7357196at2759"/>
<dbReference type="PROSITE" id="PS00615">
    <property type="entry name" value="C_TYPE_LECTIN_1"/>
    <property type="match status" value="1"/>
</dbReference>
<comment type="caution">
    <text evidence="3">The sequence shown here is derived from an EMBL/GenBank/DDBJ whole genome shotgun (WGS) entry which is preliminary data.</text>
</comment>
<dbReference type="EMBL" id="SRLO01000423">
    <property type="protein sequence ID" value="TNN56696.1"/>
    <property type="molecule type" value="Genomic_DNA"/>
</dbReference>
<sequence>MDLATIRDAEDQETLKTLKATFHSRAWIGLYHYFHNWKWSLSNTSLYKPGETEFRRWISGEPNNHGNDQNCVEMNSNGEWYDDNCWRPYNSVCFDVRGPNTYVVTPTSMTWTEGQSYCREHHTDLASVRNMEENQMVHNLIPSSSSYVWIGLFRDPWNWSDGSESLFRNWSPLEPRTSGSSETCVAADFSADGQWEIMDCNVKSAFICYGDFVPVSKRVVKVRLEKSSSSLDLNDPVVMEDLLKQVHLPLINNMTTAYVRRYFVVNELKTRTEAQRHCRENYMDLATIRDPEDLETLKTLKATFHSVSFMLSVTGGLNVVHLQSWKVCR</sequence>
<keyword evidence="4" id="KW-1185">Reference proteome</keyword>
<keyword evidence="3" id="KW-0675">Receptor</keyword>
<dbReference type="InterPro" id="IPR016186">
    <property type="entry name" value="C-type_lectin-like/link_sf"/>
</dbReference>
<accession>A0A4Z2GT60</accession>
<dbReference type="Gene3D" id="3.10.100.10">
    <property type="entry name" value="Mannose-Binding Protein A, subunit A"/>
    <property type="match status" value="3"/>
</dbReference>
<dbReference type="InterPro" id="IPR016187">
    <property type="entry name" value="CTDL_fold"/>
</dbReference>
<evidence type="ECO:0000256" key="1">
    <source>
        <dbReference type="ARBA" id="ARBA00023157"/>
    </source>
</evidence>
<dbReference type="PROSITE" id="PS50041">
    <property type="entry name" value="C_TYPE_LECTIN_2"/>
    <property type="match status" value="2"/>
</dbReference>
<organism evidence="3 4">
    <name type="scientific">Liparis tanakae</name>
    <name type="common">Tanaka's snailfish</name>
    <dbReference type="NCBI Taxonomy" id="230148"/>
    <lineage>
        <taxon>Eukaryota</taxon>
        <taxon>Metazoa</taxon>
        <taxon>Chordata</taxon>
        <taxon>Craniata</taxon>
        <taxon>Vertebrata</taxon>
        <taxon>Euteleostomi</taxon>
        <taxon>Actinopterygii</taxon>
        <taxon>Neopterygii</taxon>
        <taxon>Teleostei</taxon>
        <taxon>Neoteleostei</taxon>
        <taxon>Acanthomorphata</taxon>
        <taxon>Eupercaria</taxon>
        <taxon>Perciformes</taxon>
        <taxon>Cottioidei</taxon>
        <taxon>Cottales</taxon>
        <taxon>Liparidae</taxon>
        <taxon>Liparis</taxon>
    </lineage>
</organism>
<protein>
    <submittedName>
        <fullName evidence="3">Macrophage mannose receptor 1</fullName>
    </submittedName>
</protein>
<evidence type="ECO:0000313" key="3">
    <source>
        <dbReference type="EMBL" id="TNN56696.1"/>
    </source>
</evidence>
<dbReference type="AlphaFoldDB" id="A0A4Z2GT60"/>